<dbReference type="Proteomes" id="UP000270094">
    <property type="component" value="Unassembled WGS sequence"/>
</dbReference>
<protein>
    <submittedName>
        <fullName evidence="1">Uncharacterized protein</fullName>
    </submittedName>
</protein>
<gene>
    <name evidence="1" type="ORF">SVUK_LOCUS12757</name>
</gene>
<evidence type="ECO:0000313" key="1">
    <source>
        <dbReference type="EMBL" id="VDM77759.1"/>
    </source>
</evidence>
<proteinExistence type="predicted"/>
<accession>A0A3P7JCM1</accession>
<dbReference type="PROSITE" id="PS51257">
    <property type="entry name" value="PROKAR_LIPOPROTEIN"/>
    <property type="match status" value="1"/>
</dbReference>
<reference evidence="1 2" key="1">
    <citation type="submission" date="2018-11" db="EMBL/GenBank/DDBJ databases">
        <authorList>
            <consortium name="Pathogen Informatics"/>
        </authorList>
    </citation>
    <scope>NUCLEOTIDE SEQUENCE [LARGE SCALE GENOMIC DNA]</scope>
</reference>
<name>A0A3P7JCM1_STRVU</name>
<dbReference type="AlphaFoldDB" id="A0A3P7JCM1"/>
<keyword evidence="2" id="KW-1185">Reference proteome</keyword>
<evidence type="ECO:0000313" key="2">
    <source>
        <dbReference type="Proteomes" id="UP000270094"/>
    </source>
</evidence>
<organism evidence="1 2">
    <name type="scientific">Strongylus vulgaris</name>
    <name type="common">Blood worm</name>
    <dbReference type="NCBI Taxonomy" id="40348"/>
    <lineage>
        <taxon>Eukaryota</taxon>
        <taxon>Metazoa</taxon>
        <taxon>Ecdysozoa</taxon>
        <taxon>Nematoda</taxon>
        <taxon>Chromadorea</taxon>
        <taxon>Rhabditida</taxon>
        <taxon>Rhabditina</taxon>
        <taxon>Rhabditomorpha</taxon>
        <taxon>Strongyloidea</taxon>
        <taxon>Strongylidae</taxon>
        <taxon>Strongylus</taxon>
    </lineage>
</organism>
<sequence>MRAVLSGPVVYLQITWSAGCGPPDTAEIATVSQNGPENGFFLLHICEPEVSVHNSAYLECHHNSSEEYVQSRLSRAYSPLYSTSTSFGAERAVATSWMNLCQSACPMFQRLICSF</sequence>
<dbReference type="EMBL" id="UYYB01100052">
    <property type="protein sequence ID" value="VDM77759.1"/>
    <property type="molecule type" value="Genomic_DNA"/>
</dbReference>